<name>L8K2W5_9BACT</name>
<keyword evidence="3" id="KW-1185">Reference proteome</keyword>
<protein>
    <recommendedName>
        <fullName evidence="4">DUF4154 domain-containing protein</fullName>
    </recommendedName>
</protein>
<evidence type="ECO:0000313" key="3">
    <source>
        <dbReference type="Proteomes" id="UP000011135"/>
    </source>
</evidence>
<dbReference type="Proteomes" id="UP000011135">
    <property type="component" value="Unassembled WGS sequence"/>
</dbReference>
<dbReference type="RefSeq" id="WP_009577607.1">
    <property type="nucleotide sequence ID" value="NZ_AMZN01000002.1"/>
</dbReference>
<comment type="caution">
    <text evidence="2">The sequence shown here is derived from an EMBL/GenBank/DDBJ whole genome shotgun (WGS) entry which is preliminary data.</text>
</comment>
<dbReference type="OrthoDB" id="1342147at2"/>
<evidence type="ECO:0000256" key="1">
    <source>
        <dbReference type="SAM" id="SignalP"/>
    </source>
</evidence>
<keyword evidence="1" id="KW-0732">Signal</keyword>
<proteinExistence type="predicted"/>
<dbReference type="PATRIC" id="fig|1237149.3.peg.170"/>
<dbReference type="InterPro" id="IPR025293">
    <property type="entry name" value="YfiR/HmsC-like"/>
</dbReference>
<sequence length="171" mass="18896">MRTKLALTTVLFLSVSLTATAQDQYKAKFINAFTRYMNWPEQTRSGFFNIGVYGSFDLYKLISEETMGRTVGKQNILAINIIKEGQLDLTDLHILVVGEKFCTPAILQKISAQLKGKHTLIVTEEGGVPFGAGIGFITKGSSLGFTYNTENIKKQGIMISKQFEAMGQEAN</sequence>
<dbReference type="Pfam" id="PF13689">
    <property type="entry name" value="DUF4154"/>
    <property type="match status" value="1"/>
</dbReference>
<dbReference type="EMBL" id="AMZN01000002">
    <property type="protein sequence ID" value="ELR73797.1"/>
    <property type="molecule type" value="Genomic_DNA"/>
</dbReference>
<gene>
    <name evidence="2" type="ORF">C900_01407</name>
</gene>
<feature type="signal peptide" evidence="1">
    <location>
        <begin position="1"/>
        <end position="21"/>
    </location>
</feature>
<dbReference type="STRING" id="1237149.C900_01407"/>
<dbReference type="AlphaFoldDB" id="L8K2W5"/>
<accession>L8K2W5</accession>
<feature type="chain" id="PRO_5003993705" description="DUF4154 domain-containing protein" evidence="1">
    <location>
        <begin position="22"/>
        <end position="171"/>
    </location>
</feature>
<organism evidence="2 3">
    <name type="scientific">Fulvivirga imtechensis AK7</name>
    <dbReference type="NCBI Taxonomy" id="1237149"/>
    <lineage>
        <taxon>Bacteria</taxon>
        <taxon>Pseudomonadati</taxon>
        <taxon>Bacteroidota</taxon>
        <taxon>Cytophagia</taxon>
        <taxon>Cytophagales</taxon>
        <taxon>Fulvivirgaceae</taxon>
        <taxon>Fulvivirga</taxon>
    </lineage>
</organism>
<reference evidence="2 3" key="1">
    <citation type="submission" date="2012-12" db="EMBL/GenBank/DDBJ databases">
        <title>Genome assembly of Fulvivirga imtechensis AK7.</title>
        <authorList>
            <person name="Nupur N."/>
            <person name="Khatri I."/>
            <person name="Kumar R."/>
            <person name="Subramanian S."/>
            <person name="Pinnaka A."/>
        </authorList>
    </citation>
    <scope>NUCLEOTIDE SEQUENCE [LARGE SCALE GENOMIC DNA]</scope>
    <source>
        <strain evidence="2 3">AK7</strain>
    </source>
</reference>
<evidence type="ECO:0000313" key="2">
    <source>
        <dbReference type="EMBL" id="ELR73797.1"/>
    </source>
</evidence>
<evidence type="ECO:0008006" key="4">
    <source>
        <dbReference type="Google" id="ProtNLM"/>
    </source>
</evidence>